<organism evidence="1 2">
    <name type="scientific">Vaccinium darrowii</name>
    <dbReference type="NCBI Taxonomy" id="229202"/>
    <lineage>
        <taxon>Eukaryota</taxon>
        <taxon>Viridiplantae</taxon>
        <taxon>Streptophyta</taxon>
        <taxon>Embryophyta</taxon>
        <taxon>Tracheophyta</taxon>
        <taxon>Spermatophyta</taxon>
        <taxon>Magnoliopsida</taxon>
        <taxon>eudicotyledons</taxon>
        <taxon>Gunneridae</taxon>
        <taxon>Pentapetalae</taxon>
        <taxon>asterids</taxon>
        <taxon>Ericales</taxon>
        <taxon>Ericaceae</taxon>
        <taxon>Vaccinioideae</taxon>
        <taxon>Vaccinieae</taxon>
        <taxon>Vaccinium</taxon>
    </lineage>
</organism>
<reference evidence="1 2" key="1">
    <citation type="journal article" date="2021" name="Hortic Res">
        <title>High-quality reference genome and annotation aids understanding of berry development for evergreen blueberry (Vaccinium darrowii).</title>
        <authorList>
            <person name="Yu J."/>
            <person name="Hulse-Kemp A.M."/>
            <person name="Babiker E."/>
            <person name="Staton M."/>
        </authorList>
    </citation>
    <scope>NUCLEOTIDE SEQUENCE [LARGE SCALE GENOMIC DNA]</scope>
    <source>
        <strain evidence="2">cv. NJ 8807/NJ 8810</strain>
        <tissue evidence="1">Young leaf</tissue>
    </source>
</reference>
<evidence type="ECO:0000313" key="2">
    <source>
        <dbReference type="Proteomes" id="UP000828048"/>
    </source>
</evidence>
<protein>
    <submittedName>
        <fullName evidence="1">Uncharacterized protein</fullName>
    </submittedName>
</protein>
<gene>
    <name evidence="1" type="ORF">Vadar_002383</name>
</gene>
<accession>A0ACB7YSR1</accession>
<proteinExistence type="predicted"/>
<dbReference type="Proteomes" id="UP000828048">
    <property type="component" value="Chromosome 3"/>
</dbReference>
<dbReference type="EMBL" id="CM037153">
    <property type="protein sequence ID" value="KAH7856516.1"/>
    <property type="molecule type" value="Genomic_DNA"/>
</dbReference>
<evidence type="ECO:0000313" key="1">
    <source>
        <dbReference type="EMBL" id="KAH7856516.1"/>
    </source>
</evidence>
<sequence length="382" mass="41318">MLKMKVLLLLFSVTCHVALATYTNGGLVPNGNFEEPPTPSCLDGTKLTCPDAIPHWKTSGTVEYIKSGQKQGDMLLVVPEGSYAVRLGNDDTIKQTITDLTPGMTYSITFSAARTCAQQEKVKVAVSPNSEASDSGEFPIQTMYSSNGWDMYSWAFVAESSEVDISILNPVVDKEDGACGPLIDAIALKALPPVRRTEGNLIRNGNFESGPYIMPNASSGVLVPSNLQDDHCPLIGWMVTSLKAVKYVDFDHFFVPVGNRAVELIAGRESIIAQMVRTTPGRVYDLTFAVGDASNSCEGTMVVEAFAGKESFKVPYESSGNGGFKRAKLRFTATSPLTRVRFLSSYYAMKSDHSGSLCGPVVDDVKLVAVNTPMHKPQHKHA</sequence>
<keyword evidence="2" id="KW-1185">Reference proteome</keyword>
<comment type="caution">
    <text evidence="1">The sequence shown here is derived from an EMBL/GenBank/DDBJ whole genome shotgun (WGS) entry which is preliminary data.</text>
</comment>
<name>A0ACB7YSR1_9ERIC</name>